<evidence type="ECO:0000256" key="1">
    <source>
        <dbReference type="SAM" id="Phobius"/>
    </source>
</evidence>
<comment type="caution">
    <text evidence="2">The sequence shown here is derived from an EMBL/GenBank/DDBJ whole genome shotgun (WGS) entry which is preliminary data.</text>
</comment>
<evidence type="ECO:0000313" key="3">
    <source>
        <dbReference type="Proteomes" id="UP000295293"/>
    </source>
</evidence>
<dbReference type="Proteomes" id="UP000295293">
    <property type="component" value="Unassembled WGS sequence"/>
</dbReference>
<keyword evidence="1" id="KW-0472">Membrane</keyword>
<feature type="transmembrane region" description="Helical" evidence="1">
    <location>
        <begin position="149"/>
        <end position="170"/>
    </location>
</feature>
<reference evidence="2 3" key="1">
    <citation type="submission" date="2019-03" db="EMBL/GenBank/DDBJ databases">
        <title>Genomic Encyclopedia of Type Strains, Phase IV (KMG-IV): sequencing the most valuable type-strain genomes for metagenomic binning, comparative biology and taxonomic classification.</title>
        <authorList>
            <person name="Goeker M."/>
        </authorList>
    </citation>
    <scope>NUCLEOTIDE SEQUENCE [LARGE SCALE GENOMIC DNA]</scope>
    <source>
        <strain evidence="2 3">DSM 21667</strain>
    </source>
</reference>
<name>A0A4R6Z9H1_9GAMM</name>
<sequence>MAGHVYGVSVGGGKLAGFERFCLTCKTVLGAEHEAYSNIAKDYPLERVPESNQISHLIRATNPELAERYARRLELEQDLRRGNAVIDTATRKHLIKEPFLILAPAVERAFESTHIDLPLLLTIAAAIAVPIGAFWLFDLFLVGDAKELMPMFLAAIGLASFVAVLVQGHLAKNRFLRRHFYPKLAQALVPLRPQPAELAMVLSELRQLGFALGKRTNPAALEPLLRPA</sequence>
<protein>
    <submittedName>
        <fullName evidence="2">Uncharacterized protein</fullName>
    </submittedName>
</protein>
<keyword evidence="1" id="KW-1133">Transmembrane helix</keyword>
<evidence type="ECO:0000313" key="2">
    <source>
        <dbReference type="EMBL" id="TDR48442.1"/>
    </source>
</evidence>
<gene>
    <name evidence="2" type="ORF">DFR29_10162</name>
</gene>
<keyword evidence="3" id="KW-1185">Reference proteome</keyword>
<feature type="transmembrane region" description="Helical" evidence="1">
    <location>
        <begin position="117"/>
        <end position="137"/>
    </location>
</feature>
<organism evidence="2 3">
    <name type="scientific">Tahibacter aquaticus</name>
    <dbReference type="NCBI Taxonomy" id="520092"/>
    <lineage>
        <taxon>Bacteria</taxon>
        <taxon>Pseudomonadati</taxon>
        <taxon>Pseudomonadota</taxon>
        <taxon>Gammaproteobacteria</taxon>
        <taxon>Lysobacterales</taxon>
        <taxon>Rhodanobacteraceae</taxon>
        <taxon>Tahibacter</taxon>
    </lineage>
</organism>
<accession>A0A4R6Z9H1</accession>
<dbReference type="AlphaFoldDB" id="A0A4R6Z9H1"/>
<dbReference type="EMBL" id="SNZH01000001">
    <property type="protein sequence ID" value="TDR48442.1"/>
    <property type="molecule type" value="Genomic_DNA"/>
</dbReference>
<proteinExistence type="predicted"/>
<keyword evidence="1" id="KW-0812">Transmembrane</keyword>